<dbReference type="GO" id="GO:0003676">
    <property type="term" value="F:nucleic acid binding"/>
    <property type="evidence" value="ECO:0007669"/>
    <property type="project" value="InterPro"/>
</dbReference>
<feature type="domain" description="G-patch" evidence="6">
    <location>
        <begin position="228"/>
        <end position="277"/>
    </location>
</feature>
<proteinExistence type="inferred from homology"/>
<feature type="compositionally biased region" description="Basic and acidic residues" evidence="5">
    <location>
        <begin position="414"/>
        <end position="459"/>
    </location>
</feature>
<comment type="subcellular location">
    <subcellularLocation>
        <location evidence="1 4">Nucleus</location>
    </subcellularLocation>
</comment>
<reference evidence="8" key="3">
    <citation type="submission" date="2025-08" db="UniProtKB">
        <authorList>
            <consortium name="RefSeq"/>
        </authorList>
    </citation>
    <scope>IDENTIFICATION</scope>
    <source>
        <strain evidence="8">CBS 342.82</strain>
    </source>
</reference>
<protein>
    <recommendedName>
        <fullName evidence="4">Pre-mRNA-splicing factor</fullName>
    </recommendedName>
</protein>
<name>A0A6J3M930_9PEZI</name>
<sequence length="459" mass="52325">MWAMLRQRKQGEISLSLAGPKSRTSAPNGLKRSHAAALDDEEEQESERYGRAQRVSHFDRAAGGAIDENNKKDESPLIIPRQSNRDWRDAAQQRSRQRPQHSTQQAATAQTNQMNAVEANRPAFGLNVFATEAAATASASSADATESDIAHSIQNVPSEAAHASVNAPVRPRTDDEVALDALLGRTVEDTSLVLPQATAATSESDAFRNDFSRAPPMASLDDYARVPVEQFGAALLRGMGWKDGEGLGSQKGQKIVKTAVKPPERRGALLGIGAKEDAAIAQEIGAWGKAAKGGKGEIKIYNPVLLRDKQTGELFTEEELQRKKEREEREKHERDFDRKEKDRKRRDREDRDEDGGQSREKDRAREREKDRERSHRTDDGRRDERHRHEGRRERADSDDEHRRSKDKERRRRHDRESEEASSKGYDRDRDRDRDRDHRSHRHGERERHGHRHRESERRR</sequence>
<keyword evidence="7" id="KW-1185">Reference proteome</keyword>
<comment type="similarity">
    <text evidence="2 4">Belongs to the SPP2 family.</text>
</comment>
<feature type="compositionally biased region" description="Basic and acidic residues" evidence="5">
    <location>
        <begin position="46"/>
        <end position="60"/>
    </location>
</feature>
<dbReference type="Proteomes" id="UP000504637">
    <property type="component" value="Unplaced"/>
</dbReference>
<feature type="compositionally biased region" description="Basic and acidic residues" evidence="5">
    <location>
        <begin position="354"/>
        <end position="407"/>
    </location>
</feature>
<evidence type="ECO:0000256" key="4">
    <source>
        <dbReference type="RuleBase" id="RU369096"/>
    </source>
</evidence>
<dbReference type="RefSeq" id="XP_033461155.1">
    <property type="nucleotide sequence ID" value="XM_033606347.1"/>
</dbReference>
<feature type="region of interest" description="Disordered" evidence="5">
    <location>
        <begin position="1"/>
        <end position="113"/>
    </location>
</feature>
<evidence type="ECO:0000259" key="6">
    <source>
        <dbReference type="PROSITE" id="PS50174"/>
    </source>
</evidence>
<evidence type="ECO:0000256" key="3">
    <source>
        <dbReference type="ARBA" id="ARBA00023242"/>
    </source>
</evidence>
<evidence type="ECO:0000256" key="1">
    <source>
        <dbReference type="ARBA" id="ARBA00004123"/>
    </source>
</evidence>
<dbReference type="PANTHER" id="PTHR15818:SF2">
    <property type="entry name" value="G-PATCH DOMAIN AND KOW MOTIFS-CONTAINING PROTEIN"/>
    <property type="match status" value="1"/>
</dbReference>
<evidence type="ECO:0000313" key="7">
    <source>
        <dbReference type="Proteomes" id="UP000504637"/>
    </source>
</evidence>
<feature type="region of interest" description="Disordered" evidence="5">
    <location>
        <begin position="316"/>
        <end position="459"/>
    </location>
</feature>
<reference evidence="8" key="1">
    <citation type="submission" date="2020-01" db="EMBL/GenBank/DDBJ databases">
        <authorList>
            <consortium name="DOE Joint Genome Institute"/>
            <person name="Haridas S."/>
            <person name="Albert R."/>
            <person name="Binder M."/>
            <person name="Bloem J."/>
            <person name="Labutti K."/>
            <person name="Salamov A."/>
            <person name="Andreopoulos B."/>
            <person name="Baker S.E."/>
            <person name="Barry K."/>
            <person name="Bills G."/>
            <person name="Bluhm B.H."/>
            <person name="Cannon C."/>
            <person name="Castanera R."/>
            <person name="Culley D.E."/>
            <person name="Daum C."/>
            <person name="Ezra D."/>
            <person name="Gonzalez J.B."/>
            <person name="Henrissat B."/>
            <person name="Kuo A."/>
            <person name="Liang C."/>
            <person name="Lipzen A."/>
            <person name="Lutzoni F."/>
            <person name="Magnuson J."/>
            <person name="Mondo S."/>
            <person name="Nolan M."/>
            <person name="Ohm R."/>
            <person name="Pangilinan J."/>
            <person name="Park H.-J."/>
            <person name="Ramirez L."/>
            <person name="Alfaro M."/>
            <person name="Sun H."/>
            <person name="Tritt A."/>
            <person name="Yoshinaga Y."/>
            <person name="Zwiers L.-H."/>
            <person name="Turgeon B.G."/>
            <person name="Goodwin S.B."/>
            <person name="Spatafora J.W."/>
            <person name="Crous P.W."/>
            <person name="Grigoriev I.V."/>
        </authorList>
    </citation>
    <scope>NUCLEOTIDE SEQUENCE</scope>
    <source>
        <strain evidence="8">CBS 342.82</strain>
    </source>
</reference>
<keyword evidence="4" id="KW-0508">mRNA splicing</keyword>
<dbReference type="InterPro" id="IPR000467">
    <property type="entry name" value="G_patch_dom"/>
</dbReference>
<reference evidence="8" key="2">
    <citation type="submission" date="2020-04" db="EMBL/GenBank/DDBJ databases">
        <authorList>
            <consortium name="NCBI Genome Project"/>
        </authorList>
    </citation>
    <scope>NUCLEOTIDE SEQUENCE</scope>
    <source>
        <strain evidence="8">CBS 342.82</strain>
    </source>
</reference>
<keyword evidence="4" id="KW-0747">Spliceosome</keyword>
<evidence type="ECO:0000313" key="8">
    <source>
        <dbReference type="RefSeq" id="XP_033461155.1"/>
    </source>
</evidence>
<dbReference type="GO" id="GO:0005681">
    <property type="term" value="C:spliceosomal complex"/>
    <property type="evidence" value="ECO:0007669"/>
    <property type="project" value="UniProtKB-UniRule"/>
</dbReference>
<dbReference type="OrthoDB" id="5577072at2759"/>
<comment type="function">
    <text evidence="4">Involved in spliceosome maturation and the first step of pre-mRNA splicing.</text>
</comment>
<dbReference type="GeneID" id="54364147"/>
<dbReference type="SMART" id="SM00443">
    <property type="entry name" value="G_patch"/>
    <property type="match status" value="1"/>
</dbReference>
<dbReference type="GO" id="GO:0000398">
    <property type="term" value="P:mRNA splicing, via spliceosome"/>
    <property type="evidence" value="ECO:0007669"/>
    <property type="project" value="UniProtKB-UniRule"/>
</dbReference>
<feature type="compositionally biased region" description="Basic and acidic residues" evidence="5">
    <location>
        <begin position="319"/>
        <end position="340"/>
    </location>
</feature>
<dbReference type="InterPro" id="IPR045166">
    <property type="entry name" value="Spp2-like"/>
</dbReference>
<accession>A0A6J3M930</accession>
<gene>
    <name evidence="8" type="ORF">K489DRAFT_387703</name>
</gene>
<dbReference type="InterPro" id="IPR026822">
    <property type="entry name" value="Spp2/MOS2_G-patch"/>
</dbReference>
<evidence type="ECO:0000256" key="2">
    <source>
        <dbReference type="ARBA" id="ARBA00008576"/>
    </source>
</evidence>
<dbReference type="AlphaFoldDB" id="A0A6J3M930"/>
<dbReference type="Pfam" id="PF12656">
    <property type="entry name" value="G-patch_2"/>
    <property type="match status" value="1"/>
</dbReference>
<keyword evidence="3 4" id="KW-0539">Nucleus</keyword>
<dbReference type="PANTHER" id="PTHR15818">
    <property type="entry name" value="G PATCH AND KOW-CONTAINING"/>
    <property type="match status" value="1"/>
</dbReference>
<evidence type="ECO:0000256" key="5">
    <source>
        <dbReference type="SAM" id="MobiDB-lite"/>
    </source>
</evidence>
<organism evidence="8">
    <name type="scientific">Dissoconium aciculare CBS 342.82</name>
    <dbReference type="NCBI Taxonomy" id="1314786"/>
    <lineage>
        <taxon>Eukaryota</taxon>
        <taxon>Fungi</taxon>
        <taxon>Dikarya</taxon>
        <taxon>Ascomycota</taxon>
        <taxon>Pezizomycotina</taxon>
        <taxon>Dothideomycetes</taxon>
        <taxon>Dothideomycetidae</taxon>
        <taxon>Mycosphaerellales</taxon>
        <taxon>Dissoconiaceae</taxon>
        <taxon>Dissoconium</taxon>
    </lineage>
</organism>
<dbReference type="PROSITE" id="PS50174">
    <property type="entry name" value="G_PATCH"/>
    <property type="match status" value="1"/>
</dbReference>
<keyword evidence="4" id="KW-0507">mRNA processing</keyword>